<dbReference type="RefSeq" id="XP_011314826.1">
    <property type="nucleotide sequence ID" value="XM_011316524.1"/>
</dbReference>
<evidence type="ECO:0000256" key="4">
    <source>
        <dbReference type="ARBA" id="ARBA00022553"/>
    </source>
</evidence>
<keyword evidence="19" id="KW-1185">Reference proteome</keyword>
<dbReference type="KEGG" id="fas:105273848"/>
<gene>
    <name evidence="20" type="primary">lds</name>
</gene>
<dbReference type="GO" id="GO:0006353">
    <property type="term" value="P:DNA-templated transcription termination"/>
    <property type="evidence" value="ECO:0007669"/>
    <property type="project" value="UniProtKB-KW"/>
</dbReference>
<dbReference type="InterPro" id="IPR050628">
    <property type="entry name" value="SNF2_RAD54_helicase_TF"/>
</dbReference>
<dbReference type="Pfam" id="PF00271">
    <property type="entry name" value="Helicase_C"/>
    <property type="match status" value="1"/>
</dbReference>
<dbReference type="GeneID" id="105273848"/>
<evidence type="ECO:0000256" key="12">
    <source>
        <dbReference type="ARBA" id="ARBA00023242"/>
    </source>
</evidence>
<dbReference type="InterPro" id="IPR014001">
    <property type="entry name" value="Helicase_ATP-bd"/>
</dbReference>
<evidence type="ECO:0000256" key="8">
    <source>
        <dbReference type="ARBA" id="ARBA00022840"/>
    </source>
</evidence>
<feature type="compositionally biased region" description="Acidic residues" evidence="16">
    <location>
        <begin position="70"/>
        <end position="83"/>
    </location>
</feature>
<feature type="compositionally biased region" description="Polar residues" evidence="16">
    <location>
        <begin position="229"/>
        <end position="241"/>
    </location>
</feature>
<dbReference type="GO" id="GO:0006281">
    <property type="term" value="P:DNA repair"/>
    <property type="evidence" value="ECO:0007669"/>
    <property type="project" value="TreeGrafter"/>
</dbReference>
<keyword evidence="12" id="KW-0539">Nucleus</keyword>
<organism evidence="19 20">
    <name type="scientific">Fopius arisanus</name>
    <dbReference type="NCBI Taxonomy" id="64838"/>
    <lineage>
        <taxon>Eukaryota</taxon>
        <taxon>Metazoa</taxon>
        <taxon>Ecdysozoa</taxon>
        <taxon>Arthropoda</taxon>
        <taxon>Hexapoda</taxon>
        <taxon>Insecta</taxon>
        <taxon>Pterygota</taxon>
        <taxon>Neoptera</taxon>
        <taxon>Endopterygota</taxon>
        <taxon>Hymenoptera</taxon>
        <taxon>Apocrita</taxon>
        <taxon>Ichneumonoidea</taxon>
        <taxon>Braconidae</taxon>
        <taxon>Opiinae</taxon>
        <taxon>Fopius</taxon>
    </lineage>
</organism>
<dbReference type="GO" id="GO:0008094">
    <property type="term" value="F:ATP-dependent activity, acting on DNA"/>
    <property type="evidence" value="ECO:0007669"/>
    <property type="project" value="UniProtKB-ARBA"/>
</dbReference>
<evidence type="ECO:0000259" key="18">
    <source>
        <dbReference type="PROSITE" id="PS51194"/>
    </source>
</evidence>
<dbReference type="GO" id="GO:0005524">
    <property type="term" value="F:ATP binding"/>
    <property type="evidence" value="ECO:0007669"/>
    <property type="project" value="UniProtKB-KW"/>
</dbReference>
<keyword evidence="8" id="KW-0067">ATP-binding</keyword>
<dbReference type="GO" id="GO:0005634">
    <property type="term" value="C:nucleus"/>
    <property type="evidence" value="ECO:0007669"/>
    <property type="project" value="UniProtKB-SubCell"/>
</dbReference>
<dbReference type="CDD" id="cd18793">
    <property type="entry name" value="SF2_C_SNF"/>
    <property type="match status" value="1"/>
</dbReference>
<evidence type="ECO:0000256" key="7">
    <source>
        <dbReference type="ARBA" id="ARBA00022806"/>
    </source>
</evidence>
<dbReference type="InterPro" id="IPR027417">
    <property type="entry name" value="P-loop_NTPase"/>
</dbReference>
<feature type="compositionally biased region" description="Polar residues" evidence="16">
    <location>
        <begin position="183"/>
        <end position="210"/>
    </location>
</feature>
<dbReference type="Pfam" id="PF00176">
    <property type="entry name" value="SNF2-rel_dom"/>
    <property type="match status" value="1"/>
</dbReference>
<reference evidence="20" key="1">
    <citation type="submission" date="2025-08" db="UniProtKB">
        <authorList>
            <consortium name="RefSeq"/>
        </authorList>
    </citation>
    <scope>IDENTIFICATION</scope>
    <source>
        <strain evidence="20">USDA-PBARC FA_bdor</strain>
        <tissue evidence="20">Whole organism</tissue>
    </source>
</reference>
<comment type="subcellular location">
    <subcellularLocation>
        <location evidence="1">Nucleus</location>
    </subcellularLocation>
</comment>
<dbReference type="GO" id="GO:0004386">
    <property type="term" value="F:helicase activity"/>
    <property type="evidence" value="ECO:0007669"/>
    <property type="project" value="UniProtKB-KW"/>
</dbReference>
<keyword evidence="3" id="KW-0806">Transcription termination</keyword>
<keyword evidence="10" id="KW-0238">DNA-binding</keyword>
<dbReference type="SMART" id="SM00490">
    <property type="entry name" value="HELICc"/>
    <property type="match status" value="1"/>
</dbReference>
<evidence type="ECO:0000313" key="20">
    <source>
        <dbReference type="RefSeq" id="XP_011314826.1"/>
    </source>
</evidence>
<accession>A0A9R1TTU1</accession>
<dbReference type="InterPro" id="IPR001650">
    <property type="entry name" value="Helicase_C-like"/>
</dbReference>
<keyword evidence="7" id="KW-0347">Helicase</keyword>
<evidence type="ECO:0000259" key="17">
    <source>
        <dbReference type="PROSITE" id="PS51192"/>
    </source>
</evidence>
<feature type="compositionally biased region" description="Low complexity" evidence="16">
    <location>
        <begin position="168"/>
        <end position="182"/>
    </location>
</feature>
<dbReference type="PANTHER" id="PTHR45626:SF50">
    <property type="entry name" value="TRANSCRIPTION TERMINATION FACTOR 2"/>
    <property type="match status" value="1"/>
</dbReference>
<sequence length="1026" mass="115520">MADDSFIVFDSDEDALSPDNSIENRENVIIPDSDAEFDENEEDVPEGRLTPSIRKAIRRSIFNMSHVADSDEEDEDDDEMSEDEVQKSLEKSRRLYLSDSESEEESSFIQERKKRQNRIVDSSDEETEARRSLPSRFEGLLDTSNEQESTSVVTSPTAITSKHRDTSSRSISTLDSSKISRSPTRSPHRPQTSSDSLVIESSSNDETSPGSVRKSISKSKQSKEVISIDSDSPTENSQLQDRSAGEVTALTIAQEELGLNNIDPLMAQRRALLVIELQKKESELAKMDLFIQSGKHQLLPDGGKKLLDTAAETSSEILRIRKEISECRLVERDPPSPRSTSLSPEVIPRGVSVNPVAQRFPPAPSRRSSDPVFIPSDSDSENPTPPENPRLLNRPTTAPIGELGKKALETFEREQALTIETLETFHGSLISRPGEDELADDPRGLKVPLMNHQKHALAWLMWREHQNPPGGVLADDMGLGKTLTMISLVLKTMQCEYTDGDSDEGSSSNLRSLKPLGGTLVVCPASLIGQWDGEVNRRCKKGLLNVELYHGTKREKAPRRLARNDMVITTYNLLSREHKADGVLFRIDWKRVILDEGHVIRNHKSQVCEAVCDLTSRRRWVLSGTPIHNKEMDLFSVLKFLKCSPFNDIRVWKRWVDNKNQAGHDRLATVMKTLMLRRTKQELMNSGAVENLPEKSTEIIWVKLDPEEKIVYEKVMLYSKTIFAQFLHQRAEKEHMFKMGAGLYDRPRAVNKNPFNKAQQKLLAQHADVKSHQILTLFLRLRQICCHPSLIDAMLDQEDIEQTGFDEGEGLAQRMASIRLDVDEEAPDGPSEVDDRVSGNLLTSDNPVFERSRQSSKMRAVLELLQSILEKEEKVIIVSQWTSVLDIIAENLQKIRVPYNSLTGAVMVKDRGAIVDSFNHDKEPKVLLLSLTAGGVGLNLVGANHLMLVDIHWNPQLESQAQDRIYRFGQKRNVFIYKFLCSDTIEEKIKNMQEDKLELAKTLLSGGGRAKAAKLTMDDLKTIFGL</sequence>
<evidence type="ECO:0000313" key="19">
    <source>
        <dbReference type="Proteomes" id="UP000694866"/>
    </source>
</evidence>
<dbReference type="FunFam" id="3.40.50.10810:FF:000043">
    <property type="entry name" value="Transcription termination factor 2"/>
    <property type="match status" value="1"/>
</dbReference>
<feature type="region of interest" description="Disordered" evidence="16">
    <location>
        <begin position="329"/>
        <end position="398"/>
    </location>
</feature>
<evidence type="ECO:0000256" key="10">
    <source>
        <dbReference type="ARBA" id="ARBA00023125"/>
    </source>
</evidence>
<evidence type="ECO:0000256" key="9">
    <source>
        <dbReference type="ARBA" id="ARBA00023015"/>
    </source>
</evidence>
<dbReference type="PANTHER" id="PTHR45626">
    <property type="entry name" value="TRANSCRIPTION TERMINATION FACTOR 2-RELATED"/>
    <property type="match status" value="1"/>
</dbReference>
<dbReference type="SUPFAM" id="SSF52540">
    <property type="entry name" value="P-loop containing nucleoside triphosphate hydrolases"/>
    <property type="match status" value="2"/>
</dbReference>
<dbReference type="Gene3D" id="3.40.50.10810">
    <property type="entry name" value="Tandem AAA-ATPase domain"/>
    <property type="match status" value="1"/>
</dbReference>
<dbReference type="AlphaFoldDB" id="A0A9R1TTU1"/>
<keyword evidence="5" id="KW-0547">Nucleotide-binding</keyword>
<feature type="compositionally biased region" description="Polar residues" evidence="16">
    <location>
        <begin position="142"/>
        <end position="160"/>
    </location>
</feature>
<dbReference type="SMART" id="SM00487">
    <property type="entry name" value="DEXDc"/>
    <property type="match status" value="1"/>
</dbReference>
<feature type="region of interest" description="Disordered" evidence="16">
    <location>
        <begin position="1"/>
        <end position="50"/>
    </location>
</feature>
<evidence type="ECO:0000256" key="3">
    <source>
        <dbReference type="ARBA" id="ARBA00022472"/>
    </source>
</evidence>
<dbReference type="PROSITE" id="PS51194">
    <property type="entry name" value="HELICASE_CTER"/>
    <property type="match status" value="1"/>
</dbReference>
<keyword evidence="4" id="KW-0597">Phosphoprotein</keyword>
<evidence type="ECO:0000256" key="5">
    <source>
        <dbReference type="ARBA" id="ARBA00022741"/>
    </source>
</evidence>
<evidence type="ECO:0000256" key="11">
    <source>
        <dbReference type="ARBA" id="ARBA00023163"/>
    </source>
</evidence>
<evidence type="ECO:0000256" key="14">
    <source>
        <dbReference type="ARBA" id="ARBA00079067"/>
    </source>
</evidence>
<keyword evidence="6" id="KW-0378">Hydrolase</keyword>
<dbReference type="InterPro" id="IPR038718">
    <property type="entry name" value="SNF2-like_sf"/>
</dbReference>
<dbReference type="GO" id="GO:0005737">
    <property type="term" value="C:cytoplasm"/>
    <property type="evidence" value="ECO:0007669"/>
    <property type="project" value="UniProtKB-ARBA"/>
</dbReference>
<evidence type="ECO:0000256" key="1">
    <source>
        <dbReference type="ARBA" id="ARBA00004123"/>
    </source>
</evidence>
<keyword evidence="11" id="KW-0804">Transcription</keyword>
<dbReference type="Gene3D" id="3.40.50.300">
    <property type="entry name" value="P-loop containing nucleotide triphosphate hydrolases"/>
    <property type="match status" value="1"/>
</dbReference>
<dbReference type="Proteomes" id="UP000694866">
    <property type="component" value="Unplaced"/>
</dbReference>
<evidence type="ECO:0000256" key="16">
    <source>
        <dbReference type="SAM" id="MobiDB-lite"/>
    </source>
</evidence>
<evidence type="ECO:0000256" key="13">
    <source>
        <dbReference type="ARBA" id="ARBA00070113"/>
    </source>
</evidence>
<feature type="region of interest" description="Disordered" evidence="16">
    <location>
        <begin position="62"/>
        <end position="243"/>
    </location>
</feature>
<evidence type="ECO:0000256" key="15">
    <source>
        <dbReference type="ARBA" id="ARBA00082628"/>
    </source>
</evidence>
<dbReference type="CTD" id="45894"/>
<dbReference type="OrthoDB" id="423559at2759"/>
<dbReference type="GO" id="GO:0003677">
    <property type="term" value="F:DNA binding"/>
    <property type="evidence" value="ECO:0007669"/>
    <property type="project" value="UniProtKB-KW"/>
</dbReference>
<feature type="compositionally biased region" description="Acidic residues" evidence="16">
    <location>
        <begin position="33"/>
        <end position="44"/>
    </location>
</feature>
<feature type="domain" description="Helicase C-terminal" evidence="18">
    <location>
        <begin position="863"/>
        <end position="1021"/>
    </location>
</feature>
<dbReference type="InterPro" id="IPR049730">
    <property type="entry name" value="SNF2/RAD54-like_C"/>
</dbReference>
<dbReference type="PROSITE" id="PS51192">
    <property type="entry name" value="HELICASE_ATP_BIND_1"/>
    <property type="match status" value="1"/>
</dbReference>
<evidence type="ECO:0000256" key="6">
    <source>
        <dbReference type="ARBA" id="ARBA00022801"/>
    </source>
</evidence>
<comment type="similarity">
    <text evidence="2">Belongs to the SNF2/RAD54 helicase family.</text>
</comment>
<proteinExistence type="inferred from homology"/>
<keyword evidence="9" id="KW-0805">Transcription regulation</keyword>
<protein>
    <recommendedName>
        <fullName evidence="13">Transcription termination factor 2</fullName>
    </recommendedName>
    <alternativeName>
        <fullName evidence="15">RNA polymerase II termination factor</fullName>
    </alternativeName>
    <alternativeName>
        <fullName evidence="14">Transcription release factor 2</fullName>
    </alternativeName>
</protein>
<dbReference type="InterPro" id="IPR000330">
    <property type="entry name" value="SNF2_N"/>
</dbReference>
<name>A0A9R1TTU1_9HYME</name>
<dbReference type="GO" id="GO:0016787">
    <property type="term" value="F:hydrolase activity"/>
    <property type="evidence" value="ECO:0007669"/>
    <property type="project" value="UniProtKB-KW"/>
</dbReference>
<feature type="domain" description="Helicase ATP-binding" evidence="17">
    <location>
        <begin position="462"/>
        <end position="644"/>
    </location>
</feature>
<feature type="compositionally biased region" description="Basic and acidic residues" evidence="16">
    <location>
        <begin position="84"/>
        <end position="93"/>
    </location>
</feature>
<evidence type="ECO:0000256" key="2">
    <source>
        <dbReference type="ARBA" id="ARBA00007025"/>
    </source>
</evidence>